<proteinExistence type="predicted"/>
<dbReference type="RefSeq" id="WP_264488598.1">
    <property type="nucleotide sequence ID" value="NZ_JAPDDT010000008.1"/>
</dbReference>
<evidence type="ECO:0000313" key="1">
    <source>
        <dbReference type="EMBL" id="MCW1924491.1"/>
    </source>
</evidence>
<keyword evidence="2" id="KW-1185">Reference proteome</keyword>
<protein>
    <submittedName>
        <fullName evidence="1">Uncharacterized protein</fullName>
    </submittedName>
</protein>
<sequence length="135" mass="14780">MAVHLIKPALVALGAGTLFATSYYLSTQVGLQSEGWHEVTVEMPRNPGYAAVGQSYFTPDGSKVLVTAATRQDGKHQLHAKVQGTHRYAVALFPVRLEHSFAMDTPSLEWTLRQASGQTPAQWIAPAGRQWHVLN</sequence>
<organism evidence="1 2">
    <name type="scientific">Luteolibacter arcticus</name>
    <dbReference type="NCBI Taxonomy" id="1581411"/>
    <lineage>
        <taxon>Bacteria</taxon>
        <taxon>Pseudomonadati</taxon>
        <taxon>Verrucomicrobiota</taxon>
        <taxon>Verrucomicrobiia</taxon>
        <taxon>Verrucomicrobiales</taxon>
        <taxon>Verrucomicrobiaceae</taxon>
        <taxon>Luteolibacter</taxon>
    </lineage>
</organism>
<gene>
    <name evidence="1" type="ORF">OKA05_18135</name>
</gene>
<reference evidence="1 2" key="1">
    <citation type="submission" date="2022-10" db="EMBL/GenBank/DDBJ databases">
        <title>Luteolibacter arcticus strain CCTCC AB 2014275, whole genome shotgun sequencing project.</title>
        <authorList>
            <person name="Zhao G."/>
            <person name="Shen L."/>
        </authorList>
    </citation>
    <scope>NUCLEOTIDE SEQUENCE [LARGE SCALE GENOMIC DNA]</scope>
    <source>
        <strain evidence="1 2">CCTCC AB 2014275</strain>
    </source>
</reference>
<evidence type="ECO:0000313" key="2">
    <source>
        <dbReference type="Proteomes" id="UP001320876"/>
    </source>
</evidence>
<accession>A0ABT3GLZ7</accession>
<dbReference type="EMBL" id="JAPDDT010000008">
    <property type="protein sequence ID" value="MCW1924491.1"/>
    <property type="molecule type" value="Genomic_DNA"/>
</dbReference>
<comment type="caution">
    <text evidence="1">The sequence shown here is derived from an EMBL/GenBank/DDBJ whole genome shotgun (WGS) entry which is preliminary data.</text>
</comment>
<dbReference type="Proteomes" id="UP001320876">
    <property type="component" value="Unassembled WGS sequence"/>
</dbReference>
<name>A0ABT3GLZ7_9BACT</name>